<protein>
    <recommendedName>
        <fullName evidence="1">ATP-dependent DNA helicase</fullName>
        <ecNumber evidence="1">5.6.2.3</ecNumber>
    </recommendedName>
</protein>
<dbReference type="AlphaFoldDB" id="A0A4C1TK68"/>
<dbReference type="PANTHER" id="PTHR10492">
    <property type="match status" value="1"/>
</dbReference>
<sequence>MTYVRNYGRPDLFVTFTCNPEWPEIKAELLPDQRSFDRHDIISRVFHLKMKKFLNLFVKDEIFGKVKCYMASVEWQKRVNETQTGEDGYPVYRRRDAANGGLSASLNIRGRNFTIDNSWIVPYSPLLCRTFNAHINVEYCHSVQAIKYICKYINKGSDQATFGVRNPNDEVENYVNGRYISTSEAAWRIFEFPIHERHPTVLQLAVHLENGQRVYFTTETAVQVAQNPRKTTLLAFFELCNEDEFAKTLLYHEVPQYYTWANNKFTRRKRGENVVGYPGIKKDSALGRVYGVHPSQSECFYLRMLLHHVRGPTSFQYLKTVDGVLKETYQAACRARGLLENDDHWENTLREASLSQCPLQLRELFVVILLFCQPSEPLKLWNIFKDDLCEDIRHRIRQQNQDITLPYNEDIYNEGLIQIENKLLQLNDKSLSDFGLPSSVRTESNAAETMTHRYDTNNLTAFVNENLPKLVPDQRHAFETIVDSVIHDKRKVFFWMHLVERERRIAATLLKDGKTAHSTFKLPLSVNLEQQSTCSIRKNGPIGKLLQDASLIMWDECTMSHRAHIEAVNRTLQDLRNSSAVMGGITFVFAGDFRQTLPVINRGTRADIIKACLKSSPLWTTIETLKLRTNMRAHLHGITDSDFPQQLLKLGEGIFPTPNLSGHCDILLDESLGQILHNLENLIDSVYPDIENLHERDFHWLCSRAIVSPKNDTVNEINNLIVQKVPGQTKTYKSIDTVTNIEDAVHYPQELLNSLNPSGLPPHELTLKSESQSCF</sequence>
<comment type="similarity">
    <text evidence="1">Belongs to the helicase family.</text>
</comment>
<dbReference type="Pfam" id="PF14214">
    <property type="entry name" value="Helitron_like_N"/>
    <property type="match status" value="1"/>
</dbReference>
<evidence type="ECO:0000259" key="3">
    <source>
        <dbReference type="Pfam" id="PF05970"/>
    </source>
</evidence>
<evidence type="ECO:0000259" key="4">
    <source>
        <dbReference type="Pfam" id="PF14214"/>
    </source>
</evidence>
<name>A0A4C1TK68_EUMVA</name>
<dbReference type="Pfam" id="PF05970">
    <property type="entry name" value="PIF1"/>
    <property type="match status" value="1"/>
</dbReference>
<dbReference type="Gene3D" id="3.40.50.300">
    <property type="entry name" value="P-loop containing nucleotide triphosphate hydrolases"/>
    <property type="match status" value="1"/>
</dbReference>
<comment type="cofactor">
    <cofactor evidence="1">
        <name>Mg(2+)</name>
        <dbReference type="ChEBI" id="CHEBI:18420"/>
    </cofactor>
</comment>
<organism evidence="5 6">
    <name type="scientific">Eumeta variegata</name>
    <name type="common">Bagworm moth</name>
    <name type="synonym">Eumeta japonica</name>
    <dbReference type="NCBI Taxonomy" id="151549"/>
    <lineage>
        <taxon>Eukaryota</taxon>
        <taxon>Metazoa</taxon>
        <taxon>Ecdysozoa</taxon>
        <taxon>Arthropoda</taxon>
        <taxon>Hexapoda</taxon>
        <taxon>Insecta</taxon>
        <taxon>Pterygota</taxon>
        <taxon>Neoptera</taxon>
        <taxon>Endopterygota</taxon>
        <taxon>Lepidoptera</taxon>
        <taxon>Glossata</taxon>
        <taxon>Ditrysia</taxon>
        <taxon>Tineoidea</taxon>
        <taxon>Psychidae</taxon>
        <taxon>Oiketicinae</taxon>
        <taxon>Eumeta</taxon>
    </lineage>
</organism>
<dbReference type="PANTHER" id="PTHR10492:SF57">
    <property type="entry name" value="ATP-DEPENDENT DNA HELICASE"/>
    <property type="match status" value="1"/>
</dbReference>
<dbReference type="InterPro" id="IPR027417">
    <property type="entry name" value="P-loop_NTPase"/>
</dbReference>
<feature type="domain" description="DNA helicase Pif1-like DEAD-box helicase" evidence="3">
    <location>
        <begin position="505"/>
        <end position="654"/>
    </location>
</feature>
<evidence type="ECO:0000256" key="1">
    <source>
        <dbReference type="RuleBase" id="RU363044"/>
    </source>
</evidence>
<feature type="domain" description="Helitron helicase-like" evidence="4">
    <location>
        <begin position="1"/>
        <end position="78"/>
    </location>
</feature>
<proteinExistence type="inferred from homology"/>
<dbReference type="GO" id="GO:0016887">
    <property type="term" value="F:ATP hydrolysis activity"/>
    <property type="evidence" value="ECO:0007669"/>
    <property type="project" value="RHEA"/>
</dbReference>
<dbReference type="EMBL" id="BGZK01005564">
    <property type="protein sequence ID" value="GBP14586.1"/>
    <property type="molecule type" value="Genomic_DNA"/>
</dbReference>
<dbReference type="SUPFAM" id="SSF52540">
    <property type="entry name" value="P-loop containing nucleoside triphosphate hydrolases"/>
    <property type="match status" value="1"/>
</dbReference>
<dbReference type="Proteomes" id="UP000299102">
    <property type="component" value="Unassembled WGS sequence"/>
</dbReference>
<dbReference type="InterPro" id="IPR025476">
    <property type="entry name" value="Helitron_helicase-like"/>
</dbReference>
<evidence type="ECO:0000256" key="2">
    <source>
        <dbReference type="SAM" id="MobiDB-lite"/>
    </source>
</evidence>
<keyword evidence="1" id="KW-0227">DNA damage</keyword>
<keyword evidence="6" id="KW-1185">Reference proteome</keyword>
<keyword evidence="1" id="KW-0547">Nucleotide-binding</keyword>
<keyword evidence="1" id="KW-0234">DNA repair</keyword>
<keyword evidence="1 5" id="KW-0347">Helicase</keyword>
<dbReference type="GO" id="GO:0005524">
    <property type="term" value="F:ATP binding"/>
    <property type="evidence" value="ECO:0007669"/>
    <property type="project" value="UniProtKB-KW"/>
</dbReference>
<feature type="region of interest" description="Disordered" evidence="2">
    <location>
        <begin position="756"/>
        <end position="775"/>
    </location>
</feature>
<dbReference type="OrthoDB" id="272985at2759"/>
<dbReference type="STRING" id="151549.A0A4C1TK68"/>
<evidence type="ECO:0000313" key="6">
    <source>
        <dbReference type="Proteomes" id="UP000299102"/>
    </source>
</evidence>
<comment type="catalytic activity">
    <reaction evidence="1">
        <text>ATP + H2O = ADP + phosphate + H(+)</text>
        <dbReference type="Rhea" id="RHEA:13065"/>
        <dbReference type="ChEBI" id="CHEBI:15377"/>
        <dbReference type="ChEBI" id="CHEBI:15378"/>
        <dbReference type="ChEBI" id="CHEBI:30616"/>
        <dbReference type="ChEBI" id="CHEBI:43474"/>
        <dbReference type="ChEBI" id="CHEBI:456216"/>
        <dbReference type="EC" id="5.6.2.3"/>
    </reaction>
</comment>
<evidence type="ECO:0000313" key="5">
    <source>
        <dbReference type="EMBL" id="GBP14586.1"/>
    </source>
</evidence>
<dbReference type="EC" id="5.6.2.3" evidence="1"/>
<keyword evidence="1" id="KW-0378">Hydrolase</keyword>
<dbReference type="GO" id="GO:0006281">
    <property type="term" value="P:DNA repair"/>
    <property type="evidence" value="ECO:0007669"/>
    <property type="project" value="UniProtKB-KW"/>
</dbReference>
<keyword evidence="1" id="KW-0067">ATP-binding</keyword>
<reference evidence="5 6" key="1">
    <citation type="journal article" date="2019" name="Commun. Biol.">
        <title>The bagworm genome reveals a unique fibroin gene that provides high tensile strength.</title>
        <authorList>
            <person name="Kono N."/>
            <person name="Nakamura H."/>
            <person name="Ohtoshi R."/>
            <person name="Tomita M."/>
            <person name="Numata K."/>
            <person name="Arakawa K."/>
        </authorList>
    </citation>
    <scope>NUCLEOTIDE SEQUENCE [LARGE SCALE GENOMIC DNA]</scope>
</reference>
<dbReference type="GO" id="GO:0006310">
    <property type="term" value="P:DNA recombination"/>
    <property type="evidence" value="ECO:0007669"/>
    <property type="project" value="UniProtKB-KW"/>
</dbReference>
<dbReference type="InterPro" id="IPR010285">
    <property type="entry name" value="DNA_helicase_pif1-like_DEAD"/>
</dbReference>
<keyword evidence="1" id="KW-0233">DNA recombination</keyword>
<dbReference type="GO" id="GO:0000723">
    <property type="term" value="P:telomere maintenance"/>
    <property type="evidence" value="ECO:0007669"/>
    <property type="project" value="InterPro"/>
</dbReference>
<dbReference type="GO" id="GO:0043139">
    <property type="term" value="F:5'-3' DNA helicase activity"/>
    <property type="evidence" value="ECO:0007669"/>
    <property type="project" value="UniProtKB-EC"/>
</dbReference>
<gene>
    <name evidence="5" type="primary">pif1</name>
    <name evidence="5" type="ORF">EVAR_75311_1</name>
</gene>
<comment type="caution">
    <text evidence="5">The sequence shown here is derived from an EMBL/GenBank/DDBJ whole genome shotgun (WGS) entry which is preliminary data.</text>
</comment>
<accession>A0A4C1TK68</accession>